<dbReference type="SUPFAM" id="SSF160904">
    <property type="entry name" value="Jann2411-like"/>
    <property type="match status" value="1"/>
</dbReference>
<name>A0ABP8EUJ8_9MICO</name>
<dbReference type="InterPro" id="IPR021005">
    <property type="entry name" value="Znf_CGNR"/>
</dbReference>
<evidence type="ECO:0000259" key="1">
    <source>
        <dbReference type="Pfam" id="PF11706"/>
    </source>
</evidence>
<comment type="caution">
    <text evidence="2">The sequence shown here is derived from an EMBL/GenBank/DDBJ whole genome shotgun (WGS) entry which is preliminary data.</text>
</comment>
<dbReference type="Gene3D" id="1.10.3300.10">
    <property type="entry name" value="Jann2411-like domain"/>
    <property type="match status" value="1"/>
</dbReference>
<dbReference type="Proteomes" id="UP001499841">
    <property type="component" value="Unassembled WGS sequence"/>
</dbReference>
<accession>A0ABP8EUJ8</accession>
<dbReference type="PANTHER" id="PTHR35525">
    <property type="entry name" value="BLL6575 PROTEIN"/>
    <property type="match status" value="1"/>
</dbReference>
<dbReference type="RefSeq" id="WP_345040070.1">
    <property type="nucleotide sequence ID" value="NZ_BAABBA010000007.1"/>
</dbReference>
<organism evidence="2 3">
    <name type="scientific">Georgenia daeguensis</name>
    <dbReference type="NCBI Taxonomy" id="908355"/>
    <lineage>
        <taxon>Bacteria</taxon>
        <taxon>Bacillati</taxon>
        <taxon>Actinomycetota</taxon>
        <taxon>Actinomycetes</taxon>
        <taxon>Micrococcales</taxon>
        <taxon>Bogoriellaceae</taxon>
        <taxon>Georgenia</taxon>
    </lineage>
</organism>
<dbReference type="InterPro" id="IPR010852">
    <property type="entry name" value="ABATE"/>
</dbReference>
<protein>
    <recommendedName>
        <fullName evidence="1">Zinc finger CGNR domain-containing protein</fullName>
    </recommendedName>
</protein>
<dbReference type="PANTHER" id="PTHR35525:SF3">
    <property type="entry name" value="BLL6575 PROTEIN"/>
    <property type="match status" value="1"/>
</dbReference>
<gene>
    <name evidence="2" type="ORF">GCM10022262_17870</name>
</gene>
<evidence type="ECO:0000313" key="2">
    <source>
        <dbReference type="EMBL" id="GAA4287428.1"/>
    </source>
</evidence>
<feature type="domain" description="Zinc finger CGNR" evidence="1">
    <location>
        <begin position="129"/>
        <end position="170"/>
    </location>
</feature>
<dbReference type="Pfam" id="PF11706">
    <property type="entry name" value="zf-CGNR"/>
    <property type="match status" value="1"/>
</dbReference>
<reference evidence="3" key="1">
    <citation type="journal article" date="2019" name="Int. J. Syst. Evol. Microbiol.">
        <title>The Global Catalogue of Microorganisms (GCM) 10K type strain sequencing project: providing services to taxonomists for standard genome sequencing and annotation.</title>
        <authorList>
            <consortium name="The Broad Institute Genomics Platform"/>
            <consortium name="The Broad Institute Genome Sequencing Center for Infectious Disease"/>
            <person name="Wu L."/>
            <person name="Ma J."/>
        </authorList>
    </citation>
    <scope>NUCLEOTIDE SEQUENCE [LARGE SCALE GENOMIC DNA]</scope>
    <source>
        <strain evidence="3">JCM 17459</strain>
    </source>
</reference>
<sequence>MVAVPRLDISDVVDLVNHYAVRARAAAGDEGKGYRPLREVLASLAPQVGECSTGELQALADAAYEVFVAAADGRDVAPAVNALLAPAGPTPVLGANGDVVWEVEEGRSPLRGALGVTLLDWLHTRGAERLGVCGGRRCADAFADASPAGRRKFCSATCLNRHKVAEHRRRAALLDAS</sequence>
<keyword evidence="3" id="KW-1185">Reference proteome</keyword>
<evidence type="ECO:0000313" key="3">
    <source>
        <dbReference type="Proteomes" id="UP001499841"/>
    </source>
</evidence>
<dbReference type="InterPro" id="IPR023286">
    <property type="entry name" value="ABATE_dom_sf"/>
</dbReference>
<proteinExistence type="predicted"/>
<dbReference type="EMBL" id="BAABBA010000007">
    <property type="protein sequence ID" value="GAA4287428.1"/>
    <property type="molecule type" value="Genomic_DNA"/>
</dbReference>